<feature type="compositionally biased region" description="Basic residues" evidence="1">
    <location>
        <begin position="1"/>
        <end position="11"/>
    </location>
</feature>
<evidence type="ECO:0008006" key="5">
    <source>
        <dbReference type="Google" id="ProtNLM"/>
    </source>
</evidence>
<feature type="transmembrane region" description="Helical" evidence="2">
    <location>
        <begin position="371"/>
        <end position="391"/>
    </location>
</feature>
<evidence type="ECO:0000313" key="3">
    <source>
        <dbReference type="EMBL" id="MCP2261570.1"/>
    </source>
</evidence>
<keyword evidence="2" id="KW-1133">Transmembrane helix</keyword>
<keyword evidence="4" id="KW-1185">Reference proteome</keyword>
<feature type="transmembrane region" description="Helical" evidence="2">
    <location>
        <begin position="470"/>
        <end position="491"/>
    </location>
</feature>
<feature type="transmembrane region" description="Helical" evidence="2">
    <location>
        <begin position="433"/>
        <end position="458"/>
    </location>
</feature>
<evidence type="ECO:0000313" key="4">
    <source>
        <dbReference type="Proteomes" id="UP001205311"/>
    </source>
</evidence>
<feature type="compositionally biased region" description="Low complexity" evidence="1">
    <location>
        <begin position="20"/>
        <end position="31"/>
    </location>
</feature>
<dbReference type="EMBL" id="JAMTCP010000044">
    <property type="protein sequence ID" value="MCP2261570.1"/>
    <property type="molecule type" value="Genomic_DNA"/>
</dbReference>
<gene>
    <name evidence="3" type="ORF">LX15_005296</name>
</gene>
<comment type="caution">
    <text evidence="3">The sequence shown here is derived from an EMBL/GenBank/DDBJ whole genome shotgun (WGS) entry which is preliminary data.</text>
</comment>
<dbReference type="Proteomes" id="UP001205311">
    <property type="component" value="Unassembled WGS sequence"/>
</dbReference>
<evidence type="ECO:0000256" key="2">
    <source>
        <dbReference type="SAM" id="Phobius"/>
    </source>
</evidence>
<keyword evidence="2" id="KW-0472">Membrane</keyword>
<feature type="transmembrane region" description="Helical" evidence="2">
    <location>
        <begin position="150"/>
        <end position="172"/>
    </location>
</feature>
<feature type="transmembrane region" description="Helical" evidence="2">
    <location>
        <begin position="326"/>
        <end position="351"/>
    </location>
</feature>
<feature type="transmembrane region" description="Helical" evidence="2">
    <location>
        <begin position="537"/>
        <end position="557"/>
    </location>
</feature>
<feature type="transmembrane region" description="Helical" evidence="2">
    <location>
        <begin position="569"/>
        <end position="588"/>
    </location>
</feature>
<feature type="transmembrane region" description="Helical" evidence="2">
    <location>
        <begin position="258"/>
        <end position="279"/>
    </location>
</feature>
<feature type="transmembrane region" description="Helical" evidence="2">
    <location>
        <begin position="285"/>
        <end position="305"/>
    </location>
</feature>
<feature type="transmembrane region" description="Helical" evidence="2">
    <location>
        <begin position="73"/>
        <end position="93"/>
    </location>
</feature>
<feature type="transmembrane region" description="Helical" evidence="2">
    <location>
        <begin position="100"/>
        <end position="119"/>
    </location>
</feature>
<feature type="transmembrane region" description="Helical" evidence="2">
    <location>
        <begin position="192"/>
        <end position="210"/>
    </location>
</feature>
<accession>A0ABT1I1B3</accession>
<feature type="region of interest" description="Disordered" evidence="1">
    <location>
        <begin position="1"/>
        <end position="31"/>
    </location>
</feature>
<feature type="transmembrane region" description="Helical" evidence="2">
    <location>
        <begin position="225"/>
        <end position="246"/>
    </location>
</feature>
<feature type="transmembrane region" description="Helical" evidence="2">
    <location>
        <begin position="403"/>
        <end position="421"/>
    </location>
</feature>
<evidence type="ECO:0000256" key="1">
    <source>
        <dbReference type="SAM" id="MobiDB-lite"/>
    </source>
</evidence>
<protein>
    <recommendedName>
        <fullName evidence="5">Integral membrane protein</fullName>
    </recommendedName>
</protein>
<proteinExistence type="predicted"/>
<reference evidence="3 4" key="1">
    <citation type="submission" date="2022-06" db="EMBL/GenBank/DDBJ databases">
        <title>Genomic Encyclopedia of Archaeal and Bacterial Type Strains, Phase II (KMG-II): from individual species to whole genera.</title>
        <authorList>
            <person name="Goeker M."/>
        </authorList>
    </citation>
    <scope>NUCLEOTIDE SEQUENCE [LARGE SCALE GENOMIC DNA]</scope>
    <source>
        <strain evidence="3 4">DSM 40477</strain>
    </source>
</reference>
<organism evidence="3 4">
    <name type="scientific">Streptoalloteichus tenebrarius (strain ATCC 17920 / DSM 40477 / JCM 4838 / CBS 697.72 / NBRC 16177 / NCIMB 11028 / NRRL B-12390 / A12253. 1 / ISP 5477)</name>
    <name type="common">Streptomyces tenebrarius</name>
    <dbReference type="NCBI Taxonomy" id="1933"/>
    <lineage>
        <taxon>Bacteria</taxon>
        <taxon>Bacillati</taxon>
        <taxon>Actinomycetota</taxon>
        <taxon>Actinomycetes</taxon>
        <taxon>Pseudonocardiales</taxon>
        <taxon>Pseudonocardiaceae</taxon>
        <taxon>Streptoalloteichus</taxon>
    </lineage>
</organism>
<feature type="transmembrane region" description="Helical" evidence="2">
    <location>
        <begin position="46"/>
        <end position="67"/>
    </location>
</feature>
<sequence>MTRRQRDRLRSRPGPPPPARAGRAGAVAREATAGGNGENASAFRALIALAALGAVSSALAPLVGVVSGLEPGFASWPLLAVLALLPPALAAGFLARGRELAAAGVLAAPAALVPGRLLLDAQIVADPTRTARPELFVPTSLVPPGTAPGWGLLLVGQLAVGVAGLLALRLVLRATASPADATGRRERPLTPALCVGGFAAAGLALSPFASDNAFLWPQSLVDAPAWTAVGGLLVALAVPLTAAVTAGADDPEVAEGGLLGVAFGVAGVAAPPLVAALAMPAVHVLPGPVIALVAAVALGALGRATGRAAGRSASARRDPSSAPGEVVLPGAARLHALAGGLALASGLAALVSPLLPQLSLPTGLAEPANYAARPLLPAGALVAALGVALLVRSTSAAARPALAVAWTAVPLTAVAALDGVLTATDLPGVRAGFGAWAAGLAALLAVAAGCCAALAGGVERDDVDLTALSVHRPLLVVAVLVSVLALGAFGLPLTDAPGYAAPGVWTQFRAASWGLLLGLLAVPTAMIVAARSRPARAAALALGASGLVCVRLLELPLTAGRVDDVGPAAGFWCGLACLALLLTGAAMAGSGARRSPRRGVTR</sequence>
<keyword evidence="2" id="KW-0812">Transmembrane</keyword>
<name>A0ABT1I1B3_STRSD</name>
<feature type="transmembrane region" description="Helical" evidence="2">
    <location>
        <begin position="511"/>
        <end position="530"/>
    </location>
</feature>